<dbReference type="EMBL" id="CP031386">
    <property type="protein sequence ID" value="QPG95595.1"/>
    <property type="molecule type" value="Genomic_DNA"/>
</dbReference>
<dbReference type="OrthoDB" id="3552888at2759"/>
<accession>A0A7S9PTG3</accession>
<dbReference type="PANTHER" id="PTHR35605">
    <property type="entry name" value="ECP2 EFFECTOR PROTEIN DOMAIN-CONTAINING PROTEIN-RELATED"/>
    <property type="match status" value="1"/>
</dbReference>
<evidence type="ECO:0000313" key="1">
    <source>
        <dbReference type="EMBL" id="QPG95595.1"/>
    </source>
</evidence>
<dbReference type="Proteomes" id="UP000594364">
    <property type="component" value="Chromosome 2"/>
</dbReference>
<gene>
    <name evidence="1" type="ORF">C2857_001332</name>
</gene>
<protein>
    <submittedName>
        <fullName evidence="1">Uncharacterized protein</fullName>
    </submittedName>
</protein>
<evidence type="ECO:0000313" key="2">
    <source>
        <dbReference type="Proteomes" id="UP000594364"/>
    </source>
</evidence>
<organism evidence="1 2">
    <name type="scientific">Epichloe festucae (strain Fl1)</name>
    <dbReference type="NCBI Taxonomy" id="877507"/>
    <lineage>
        <taxon>Eukaryota</taxon>
        <taxon>Fungi</taxon>
        <taxon>Dikarya</taxon>
        <taxon>Ascomycota</taxon>
        <taxon>Pezizomycotina</taxon>
        <taxon>Sordariomycetes</taxon>
        <taxon>Hypocreomycetidae</taxon>
        <taxon>Hypocreales</taxon>
        <taxon>Clavicipitaceae</taxon>
        <taxon>Epichloe</taxon>
    </lineage>
</organism>
<sequence length="278" mass="30883">MAIFGADIPKQAGDHVFMTFSTGQILIASIQSPQHTHLLSLQHGPRQIEDDGPCESEPETFVVQAHETLSQSLASYFVVWLLYSPRDSPGAAKDQVDRKYVFSDTPGATWVGEALPGQNTTLRGTMQEIRRGIEAINPASAYLNASAEDPEGFPEGGFLEKRWTESHHWCGFGDWADRDVIRDGIRYLRTKYDGRMQCGASPGSIGHGSCSRVSCDRNGGIWLCNDNDFHLTVPCKTVGAVAERLWTQCYQMDGSETYVKGQLFTTENWNVIIRKTDC</sequence>
<keyword evidence="2" id="KW-1185">Reference proteome</keyword>
<proteinExistence type="predicted"/>
<dbReference type="PANTHER" id="PTHR35605:SF1">
    <property type="entry name" value="ECP2 EFFECTOR PROTEIN DOMAIN-CONTAINING PROTEIN-RELATED"/>
    <property type="match status" value="1"/>
</dbReference>
<name>A0A7S9PTG3_EPIFF</name>
<reference evidence="1 2" key="1">
    <citation type="journal article" date="2018" name="PLoS Genet.">
        <title>Repeat elements organise 3D genome structure and mediate transcription in the filamentous fungus Epichloe festucae.</title>
        <authorList>
            <person name="Winter D.J."/>
            <person name="Ganley A.R.D."/>
            <person name="Young C.A."/>
            <person name="Liachko I."/>
            <person name="Schardl C.L."/>
            <person name="Dupont P.Y."/>
            <person name="Berry D."/>
            <person name="Ram A."/>
            <person name="Scott B."/>
            <person name="Cox M.P."/>
        </authorList>
    </citation>
    <scope>NUCLEOTIDE SEQUENCE [LARGE SCALE GENOMIC DNA]</scope>
    <source>
        <strain evidence="1 2">Fl1</strain>
    </source>
</reference>
<dbReference type="AlphaFoldDB" id="A0A7S9PTG3"/>